<dbReference type="VEuPathDB" id="FungiDB:CJJ07_003349"/>
<dbReference type="CDD" id="cd06719">
    <property type="entry name" value="PDZ2-4_Nma111p-like"/>
    <property type="match status" value="1"/>
</dbReference>
<keyword evidence="6" id="KW-0720">Serine protease</keyword>
<dbReference type="PANTHER" id="PTHR46366">
    <property type="entry name" value="PRO-APOPTOTIC SERINE PROTEASE NMA111"/>
    <property type="match status" value="1"/>
</dbReference>
<feature type="region of interest" description="Disordered" evidence="7">
    <location>
        <begin position="18"/>
        <end position="40"/>
    </location>
</feature>
<dbReference type="SUPFAM" id="SSF50494">
    <property type="entry name" value="Trypsin-like serine proteases"/>
    <property type="match status" value="2"/>
</dbReference>
<dbReference type="Gene3D" id="2.40.10.120">
    <property type="match status" value="2"/>
</dbReference>
<evidence type="ECO:0000256" key="1">
    <source>
        <dbReference type="ARBA" id="ARBA00010541"/>
    </source>
</evidence>
<dbReference type="CDD" id="cd06786">
    <property type="entry name" value="cpPDZ1_ScNma111-like"/>
    <property type="match status" value="1"/>
</dbReference>
<feature type="compositionally biased region" description="Basic and acidic residues" evidence="7">
    <location>
        <begin position="20"/>
        <end position="30"/>
    </location>
</feature>
<feature type="domain" description="PDZ" evidence="8">
    <location>
        <begin position="289"/>
        <end position="355"/>
    </location>
</feature>
<feature type="domain" description="PDZ-like" evidence="9">
    <location>
        <begin position="383"/>
        <end position="460"/>
    </location>
</feature>
<accession>A0A0L0NZG2</accession>
<keyword evidence="4" id="KW-0053">Apoptosis</keyword>
<dbReference type="VEuPathDB" id="FungiDB:CJJ09_004002"/>
<dbReference type="GO" id="GO:0006915">
    <property type="term" value="P:apoptotic process"/>
    <property type="evidence" value="ECO:0007669"/>
    <property type="project" value="UniProtKB-KW"/>
</dbReference>
<organism evidence="10 11">
    <name type="scientific">Candidozyma auris</name>
    <name type="common">Yeast</name>
    <name type="synonym">Candida auris</name>
    <dbReference type="NCBI Taxonomy" id="498019"/>
    <lineage>
        <taxon>Eukaryota</taxon>
        <taxon>Fungi</taxon>
        <taxon>Dikarya</taxon>
        <taxon>Ascomycota</taxon>
        <taxon>Saccharomycotina</taxon>
        <taxon>Pichiomycetes</taxon>
        <taxon>Metschnikowiaceae</taxon>
        <taxon>Candidozyma</taxon>
    </lineage>
</organism>
<gene>
    <name evidence="10" type="ORF">QG37_03563</name>
</gene>
<proteinExistence type="inferred from homology"/>
<dbReference type="GO" id="GO:0006508">
    <property type="term" value="P:proteolysis"/>
    <property type="evidence" value="ECO:0007669"/>
    <property type="project" value="UniProtKB-KW"/>
</dbReference>
<dbReference type="InterPro" id="IPR001940">
    <property type="entry name" value="Peptidase_S1C"/>
</dbReference>
<evidence type="ECO:0000259" key="8">
    <source>
        <dbReference type="Pfam" id="PF00595"/>
    </source>
</evidence>
<dbReference type="GO" id="GO:0004252">
    <property type="term" value="F:serine-type endopeptidase activity"/>
    <property type="evidence" value="ECO:0007669"/>
    <property type="project" value="InterPro"/>
</dbReference>
<evidence type="ECO:0000256" key="3">
    <source>
        <dbReference type="ARBA" id="ARBA00021524"/>
    </source>
</evidence>
<dbReference type="PRINTS" id="PR00834">
    <property type="entry name" value="PROTEASES2C"/>
</dbReference>
<dbReference type="InterPro" id="IPR001478">
    <property type="entry name" value="PDZ"/>
</dbReference>
<evidence type="ECO:0000256" key="6">
    <source>
        <dbReference type="ARBA" id="ARBA00022825"/>
    </source>
</evidence>
<keyword evidence="5" id="KW-0677">Repeat</keyword>
<dbReference type="InterPro" id="IPR009003">
    <property type="entry name" value="Peptidase_S1_PA"/>
</dbReference>
<evidence type="ECO:0000256" key="5">
    <source>
        <dbReference type="ARBA" id="ARBA00022737"/>
    </source>
</evidence>
<dbReference type="InterPro" id="IPR025926">
    <property type="entry name" value="PDZ-like_dom"/>
</dbReference>
<feature type="domain" description="PDZ-like" evidence="9">
    <location>
        <begin position="864"/>
        <end position="940"/>
    </location>
</feature>
<name>A0A0L0NZG2_CANAR</name>
<keyword evidence="6" id="KW-0378">Hydrolase</keyword>
<dbReference type="Pfam" id="PF12812">
    <property type="entry name" value="PDZ_1"/>
    <property type="match status" value="2"/>
</dbReference>
<dbReference type="SUPFAM" id="SSF50156">
    <property type="entry name" value="PDZ domain-like"/>
    <property type="match status" value="3"/>
</dbReference>
<protein>
    <recommendedName>
        <fullName evidence="2">Pro-apoptotic serine protease NMA111</fullName>
    </recommendedName>
    <alternativeName>
        <fullName evidence="3">Pro-apoptotic serine protease nma111</fullName>
    </alternativeName>
</protein>
<evidence type="ECO:0000313" key="10">
    <source>
        <dbReference type="EMBL" id="KND99428.1"/>
    </source>
</evidence>
<dbReference type="Pfam" id="PF00595">
    <property type="entry name" value="PDZ"/>
    <property type="match status" value="1"/>
</dbReference>
<dbReference type="VEuPathDB" id="FungiDB:B9J08_005353"/>
<sequence>MAPIKRLASNGVVAHSPKRLARDLNEKEMSSDSESLSDESMEDPFAAHAAAVAVSGSVNNNQWQGTITEVIKAVVSIHFTNITNFDTEVCLTSEATGFVVDSRRGIILTNRHVVGPGPFSGYAVFDNHEEAVVKPIYRDPIHDFGFLQFDPKTVMHMKIHELELRPDLAKVGTEIRVVGNDAGEKLSILAGFISRLDRNAPYYGALTYNDFNTEYIQAAASASGGSSGSPVVNENGQAVALQAGGSTEASTDFFLPVFRPLRALQCIQQSQPITRGDIQVEWVLRPFEECRRLGLTPEAEAEARRRFPDKLGLLVAEIVLPEGPADNIIKEGDTLISINGEFIDSFIKVDEILDANVDKELEFVFQRGGHEFKQNIKIGDLHKITPSRYVEVAGASFNDLSYQMARCYCIPVKGVFISDASGTFDVSPNEKSGWILDKIDERPTPDLDTFIEVMKEIPDRQKVTIAYRHMSDLHTKNVHVVYVERHWQSDFRLATRNDKTGLWDFQSLQKDPLPPQEIAPQNARFVDIPFSDNRRQECAQMTRSFVQLRTISPISVDGSSLRKDAGYGVVVDAENGYVLVSRKFVPNDVLDVYLIFAESVDIPGKVVFLHPNLNYALVKYDASKVLADVRTPRFSRTPLKRGDKSFFVGYNYHFRMVTDDVTVSSISSLNICANPTTPRYRGTNLECILLDSKIAQECDTGALIDDNGTLRAFWLTYLGEQTEGISDIMYRMALDVSDVLPVIEGLKNNEIPKNLRILDAELTPLTVFLGRTRGVPQEWITRFEEECQDEVKFLSVYRVSAPSDESRPCPLQTSDIILTVNDKLVKSARDLSDMYTNDVLNFKVVRQKKVQDIAVPTVDTSALITSRIFFWCGAVIQEPHHAVRQLMETIPSKIYVAKKHAGGPMAQYGILTSVFITHVNDQETVDLESFIRIVTAIADNTYVKLRLVSFDHVPGAVSIKTNYHYFPTQELRKDLDTGEWKEVQHKCE</sequence>
<keyword evidence="10" id="KW-0645">Protease</keyword>
<dbReference type="Gene3D" id="2.30.42.10">
    <property type="match status" value="1"/>
</dbReference>
<comment type="caution">
    <text evidence="10">The sequence shown here is derived from an EMBL/GenBank/DDBJ whole genome shotgun (WGS) entry which is preliminary data.</text>
</comment>
<dbReference type="VEuPathDB" id="FungiDB:QG37_03563"/>
<evidence type="ECO:0000256" key="7">
    <source>
        <dbReference type="SAM" id="MobiDB-lite"/>
    </source>
</evidence>
<reference evidence="11" key="1">
    <citation type="journal article" date="2015" name="BMC Genomics">
        <title>Draft genome of a commonly misdiagnosed multidrug resistant pathogen Candida auris.</title>
        <authorList>
            <person name="Chatterjee S."/>
            <person name="Alampalli S.V."/>
            <person name="Nageshan R.K."/>
            <person name="Chettiar S.T."/>
            <person name="Joshi S."/>
            <person name="Tatu U.S."/>
        </authorList>
    </citation>
    <scope>NUCLEOTIDE SEQUENCE [LARGE SCALE GENOMIC DNA]</scope>
    <source>
        <strain evidence="11">6684</strain>
    </source>
</reference>
<dbReference type="AlphaFoldDB" id="A0A0L0NZG2"/>
<dbReference type="VEuPathDB" id="FungiDB:CJI96_0004139"/>
<evidence type="ECO:0000259" key="9">
    <source>
        <dbReference type="Pfam" id="PF12812"/>
    </source>
</evidence>
<dbReference type="EMBL" id="LGST01000023">
    <property type="protein sequence ID" value="KND99428.1"/>
    <property type="molecule type" value="Genomic_DNA"/>
</dbReference>
<dbReference type="InterPro" id="IPR036034">
    <property type="entry name" value="PDZ_sf"/>
</dbReference>
<dbReference type="Proteomes" id="UP000037122">
    <property type="component" value="Unassembled WGS sequence"/>
</dbReference>
<evidence type="ECO:0000313" key="11">
    <source>
        <dbReference type="Proteomes" id="UP000037122"/>
    </source>
</evidence>
<dbReference type="Pfam" id="PF13365">
    <property type="entry name" value="Trypsin_2"/>
    <property type="match status" value="1"/>
</dbReference>
<dbReference type="VEuPathDB" id="FungiDB:CJI97_005436"/>
<evidence type="ECO:0000256" key="4">
    <source>
        <dbReference type="ARBA" id="ARBA00022703"/>
    </source>
</evidence>
<dbReference type="PANTHER" id="PTHR46366:SF8">
    <property type="entry name" value="PRO-APOPTOTIC SERINE PROTEASE NMA111"/>
    <property type="match status" value="1"/>
</dbReference>
<evidence type="ECO:0000256" key="2">
    <source>
        <dbReference type="ARBA" id="ARBA00020338"/>
    </source>
</evidence>
<comment type="similarity">
    <text evidence="1">Belongs to the peptidase S1C family.</text>
</comment>